<evidence type="ECO:0000313" key="1">
    <source>
        <dbReference type="EMBL" id="MPN07912.1"/>
    </source>
</evidence>
<proteinExistence type="predicted"/>
<name>A0A645F312_9ZZZZ</name>
<comment type="caution">
    <text evidence="1">The sequence shown here is derived from an EMBL/GenBank/DDBJ whole genome shotgun (WGS) entry which is preliminary data.</text>
</comment>
<protein>
    <submittedName>
        <fullName evidence="1">Uncharacterized protein</fullName>
    </submittedName>
</protein>
<dbReference type="AlphaFoldDB" id="A0A645F312"/>
<reference evidence="1" key="1">
    <citation type="submission" date="2019-08" db="EMBL/GenBank/DDBJ databases">
        <authorList>
            <person name="Kucharzyk K."/>
            <person name="Murdoch R.W."/>
            <person name="Higgins S."/>
            <person name="Loffler F."/>
        </authorList>
    </citation>
    <scope>NUCLEOTIDE SEQUENCE</scope>
</reference>
<accession>A0A645F312</accession>
<dbReference type="EMBL" id="VSSQ01053924">
    <property type="protein sequence ID" value="MPN07912.1"/>
    <property type="molecule type" value="Genomic_DNA"/>
</dbReference>
<gene>
    <name evidence="1" type="ORF">SDC9_155184</name>
</gene>
<organism evidence="1">
    <name type="scientific">bioreactor metagenome</name>
    <dbReference type="NCBI Taxonomy" id="1076179"/>
    <lineage>
        <taxon>unclassified sequences</taxon>
        <taxon>metagenomes</taxon>
        <taxon>ecological metagenomes</taxon>
    </lineage>
</organism>
<sequence>MVKKFFITIMVLAMFVFVWSQFRHFYIVNNISFTVWKRVGGYCYVIPGRYYSLKKPKKDYIRVSNVGSLLICLKNDSSLVLFNNRYIDNDSVYINFKNYKFEYYSPNSRSIDEIKKWDEMRSVNRRNLPFLEVDIREMSAVIDDKEQ</sequence>